<accession>A0A9D1IHT8</accession>
<dbReference type="AlphaFoldDB" id="A0A9D1IHT8"/>
<evidence type="ECO:0000256" key="1">
    <source>
        <dbReference type="SAM" id="SignalP"/>
    </source>
</evidence>
<reference evidence="2" key="2">
    <citation type="journal article" date="2021" name="PeerJ">
        <title>Extensive microbial diversity within the chicken gut microbiome revealed by metagenomics and culture.</title>
        <authorList>
            <person name="Gilroy R."/>
            <person name="Ravi A."/>
            <person name="Getino M."/>
            <person name="Pursley I."/>
            <person name="Horton D.L."/>
            <person name="Alikhan N.F."/>
            <person name="Baker D."/>
            <person name="Gharbi K."/>
            <person name="Hall N."/>
            <person name="Watson M."/>
            <person name="Adriaenssens E.M."/>
            <person name="Foster-Nyarko E."/>
            <person name="Jarju S."/>
            <person name="Secka A."/>
            <person name="Antonio M."/>
            <person name="Oren A."/>
            <person name="Chaudhuri R.R."/>
            <person name="La Ragione R."/>
            <person name="Hildebrand F."/>
            <person name="Pallen M.J."/>
        </authorList>
    </citation>
    <scope>NUCLEOTIDE SEQUENCE</scope>
    <source>
        <strain evidence="2">7463</strain>
    </source>
</reference>
<proteinExistence type="predicted"/>
<keyword evidence="1" id="KW-0732">Signal</keyword>
<evidence type="ECO:0000313" key="3">
    <source>
        <dbReference type="Proteomes" id="UP000824083"/>
    </source>
</evidence>
<evidence type="ECO:0008006" key="4">
    <source>
        <dbReference type="Google" id="ProtNLM"/>
    </source>
</evidence>
<dbReference type="Proteomes" id="UP000824083">
    <property type="component" value="Unassembled WGS sequence"/>
</dbReference>
<name>A0A9D1IHT8_9BURK</name>
<sequence>MPSIVKFSACAIVGLSLAAIACASDLPGQPQALPHVSTLSAFQTGVYHFYDQNKSLFKLGKKVGKIYRLATEFSKGTPHYFSYNVNQDWTVRNGALQKPSVANTLQAASANKVNLIRQGTSSGLSVELKAYDVSDKSIASYLKLQNGKSTKLSESVSSWKKFPAGSIAYVPTITSLRTEIIVPETNIFTGQKTVEGFIKAFSGKIPNCLRYEKRSGSQPYAIRFTNRKGNTGTIEIFEAKRGKVFCEVDGPKVANGQYKIQTINGTKVLTLDFPKHIDRRDIGIHSSESGALDLAFVEVKRPKAQVLPGRVLHAKRTFTDNQYRFNKTAADSIKAALK</sequence>
<organism evidence="2 3">
    <name type="scientific">Candidatus Aphodousia faecigallinarum</name>
    <dbReference type="NCBI Taxonomy" id="2840677"/>
    <lineage>
        <taxon>Bacteria</taxon>
        <taxon>Pseudomonadati</taxon>
        <taxon>Pseudomonadota</taxon>
        <taxon>Betaproteobacteria</taxon>
        <taxon>Burkholderiales</taxon>
        <taxon>Sutterellaceae</taxon>
        <taxon>Sutterellaceae incertae sedis</taxon>
        <taxon>Candidatus Aphodousia</taxon>
    </lineage>
</organism>
<feature type="signal peptide" evidence="1">
    <location>
        <begin position="1"/>
        <end position="23"/>
    </location>
</feature>
<comment type="caution">
    <text evidence="2">The sequence shown here is derived from an EMBL/GenBank/DDBJ whole genome shotgun (WGS) entry which is preliminary data.</text>
</comment>
<reference evidence="2" key="1">
    <citation type="submission" date="2020-10" db="EMBL/GenBank/DDBJ databases">
        <authorList>
            <person name="Gilroy R."/>
        </authorList>
    </citation>
    <scope>NUCLEOTIDE SEQUENCE</scope>
    <source>
        <strain evidence="2">7463</strain>
    </source>
</reference>
<evidence type="ECO:0000313" key="2">
    <source>
        <dbReference type="EMBL" id="HIU36936.1"/>
    </source>
</evidence>
<gene>
    <name evidence="2" type="ORF">IAC56_01465</name>
</gene>
<dbReference type="PROSITE" id="PS51257">
    <property type="entry name" value="PROKAR_LIPOPROTEIN"/>
    <property type="match status" value="1"/>
</dbReference>
<protein>
    <recommendedName>
        <fullName evidence="4">DUF3108 domain-containing protein</fullName>
    </recommendedName>
</protein>
<feature type="chain" id="PRO_5038993782" description="DUF3108 domain-containing protein" evidence="1">
    <location>
        <begin position="24"/>
        <end position="338"/>
    </location>
</feature>
<dbReference type="EMBL" id="DVMY01000029">
    <property type="protein sequence ID" value="HIU36936.1"/>
    <property type="molecule type" value="Genomic_DNA"/>
</dbReference>